<dbReference type="EC" id="2.7.7.7" evidence="3"/>
<dbReference type="EMBL" id="BDSP01000095">
    <property type="protein sequence ID" value="GAX15685.1"/>
    <property type="molecule type" value="Genomic_DNA"/>
</dbReference>
<dbReference type="GO" id="GO:0019985">
    <property type="term" value="P:translesion synthesis"/>
    <property type="evidence" value="ECO:0007669"/>
    <property type="project" value="TreeGrafter"/>
</dbReference>
<dbReference type="GO" id="GO:0003887">
    <property type="term" value="F:DNA-directed DNA polymerase activity"/>
    <property type="evidence" value="ECO:0007669"/>
    <property type="project" value="UniProtKB-EC"/>
</dbReference>
<proteinExistence type="predicted"/>
<dbReference type="PANTHER" id="PTHR46404:SF1">
    <property type="entry name" value="DNA POLYMERASE IOTA"/>
    <property type="match status" value="1"/>
</dbReference>
<evidence type="ECO:0000256" key="1">
    <source>
        <dbReference type="SAM" id="MobiDB-lite"/>
    </source>
</evidence>
<accession>A0A1Z5JNS4</accession>
<dbReference type="GO" id="GO:0006281">
    <property type="term" value="P:DNA repair"/>
    <property type="evidence" value="ECO:0007669"/>
    <property type="project" value="InterPro"/>
</dbReference>
<dbReference type="SUPFAM" id="SSF56672">
    <property type="entry name" value="DNA/RNA polymerases"/>
    <property type="match status" value="1"/>
</dbReference>
<protein>
    <submittedName>
        <fullName evidence="3">DNA polymerase iota</fullName>
        <ecNumber evidence="3">2.7.7.7</ecNumber>
    </submittedName>
</protein>
<evidence type="ECO:0000313" key="4">
    <source>
        <dbReference type="Proteomes" id="UP000198406"/>
    </source>
</evidence>
<dbReference type="Proteomes" id="UP000198406">
    <property type="component" value="Unassembled WGS sequence"/>
</dbReference>
<dbReference type="InterPro" id="IPR043128">
    <property type="entry name" value="Rev_trsase/Diguanyl_cyclase"/>
</dbReference>
<dbReference type="Gene3D" id="3.30.1490.100">
    <property type="entry name" value="DNA polymerase, Y-family, little finger domain"/>
    <property type="match status" value="1"/>
</dbReference>
<name>A0A1Z5JNS4_FISSO</name>
<reference evidence="3 4" key="1">
    <citation type="journal article" date="2015" name="Plant Cell">
        <title>Oil accumulation by the oleaginous diatom Fistulifera solaris as revealed by the genome and transcriptome.</title>
        <authorList>
            <person name="Tanaka T."/>
            <person name="Maeda Y."/>
            <person name="Veluchamy A."/>
            <person name="Tanaka M."/>
            <person name="Abida H."/>
            <person name="Marechal E."/>
            <person name="Bowler C."/>
            <person name="Muto M."/>
            <person name="Sunaga Y."/>
            <person name="Tanaka M."/>
            <person name="Yoshino T."/>
            <person name="Taniguchi T."/>
            <person name="Fukuda Y."/>
            <person name="Nemoto M."/>
            <person name="Matsumoto M."/>
            <person name="Wong P.S."/>
            <person name="Aburatani S."/>
            <person name="Fujibuchi W."/>
        </authorList>
    </citation>
    <scope>NUCLEOTIDE SEQUENCE [LARGE SCALE GENOMIC DNA]</scope>
    <source>
        <strain evidence="3 4">JPCC DA0580</strain>
    </source>
</reference>
<feature type="compositionally biased region" description="Acidic residues" evidence="1">
    <location>
        <begin position="15"/>
        <end position="29"/>
    </location>
</feature>
<dbReference type="GO" id="GO:0003684">
    <property type="term" value="F:damaged DNA binding"/>
    <property type="evidence" value="ECO:0007669"/>
    <property type="project" value="InterPro"/>
</dbReference>
<dbReference type="PROSITE" id="PS50173">
    <property type="entry name" value="UMUC"/>
    <property type="match status" value="1"/>
</dbReference>
<gene>
    <name evidence="3" type="ORF">FisN_3Hh159</name>
</gene>
<keyword evidence="3" id="KW-0548">Nucleotidyltransferase</keyword>
<comment type="caution">
    <text evidence="3">The sequence shown here is derived from an EMBL/GenBank/DDBJ whole genome shotgun (WGS) entry which is preliminary data.</text>
</comment>
<dbReference type="InParanoid" id="A0A1Z5JNS4"/>
<dbReference type="OrthoDB" id="447129at2759"/>
<dbReference type="InterPro" id="IPR001126">
    <property type="entry name" value="UmuC"/>
</dbReference>
<dbReference type="AlphaFoldDB" id="A0A1Z5JNS4"/>
<feature type="domain" description="UmuC" evidence="2">
    <location>
        <begin position="43"/>
        <end position="283"/>
    </location>
</feature>
<keyword evidence="4" id="KW-1185">Reference proteome</keyword>
<dbReference type="Gene3D" id="3.40.1170.60">
    <property type="match status" value="1"/>
</dbReference>
<evidence type="ECO:0000313" key="3">
    <source>
        <dbReference type="EMBL" id="GAX15685.1"/>
    </source>
</evidence>
<dbReference type="InterPro" id="IPR043502">
    <property type="entry name" value="DNA/RNA_pol_sf"/>
</dbReference>
<sequence>MPNYYDLSAESSVCDSEDDAFSNESDDDGTASAEGLASDHRCILHVDVDCFYCQCEVQDRQIPKDKPFAIGQKHIIVTSNYAARAMGVKKLQSRTAAYEACPQLLIIEGSDLERYRIHARKIYQVFRAACKRVHPEIAVRRGSMDEMMADLSVAISIDGDDRVDYSNDNVYIYGANGRESIALTEDQTGVCSKIVQEFQVRSLGPSEWSCSERLQRASHIALQIRREILQSTGFTTTMGVSVNPLLAKIASGLKKPATVNVLFPWRSQSLLASMPLRMIPGVGRTTVKALQHCLEKNAVSSQPNFWTCQDLLSVPKQDIVSCLEQVPLFKHSCEVQADIILQKCIGVDHSQIQDDEGGAPKALSVENSFRRGTLVRKDVLCAELEELYRRLSRLLHERREWSHSSRLAYPTTIKLTLRTVDEKLASKKRRPFVTRSKQSSFDGLAFMQLRDSAQQVAFLKRAALPLLHAFELKSDVIDITRASIATTGFQDLSARPKDSPTYFTQPCQSNMSTFIEQTEHGKSRSPRDALNGASTKMSIHEQASMFHNNKIDPSILSQLPPDVISELRQVKPKKRQRIDDYFKRL</sequence>
<dbReference type="Gene3D" id="3.30.70.270">
    <property type="match status" value="2"/>
</dbReference>
<dbReference type="Pfam" id="PF00817">
    <property type="entry name" value="IMS"/>
    <property type="match status" value="1"/>
</dbReference>
<evidence type="ECO:0000259" key="2">
    <source>
        <dbReference type="PROSITE" id="PS50173"/>
    </source>
</evidence>
<organism evidence="3 4">
    <name type="scientific">Fistulifera solaris</name>
    <name type="common">Oleaginous diatom</name>
    <dbReference type="NCBI Taxonomy" id="1519565"/>
    <lineage>
        <taxon>Eukaryota</taxon>
        <taxon>Sar</taxon>
        <taxon>Stramenopiles</taxon>
        <taxon>Ochrophyta</taxon>
        <taxon>Bacillariophyta</taxon>
        <taxon>Bacillariophyceae</taxon>
        <taxon>Bacillariophycidae</taxon>
        <taxon>Naviculales</taxon>
        <taxon>Naviculaceae</taxon>
        <taxon>Fistulifera</taxon>
    </lineage>
</organism>
<dbReference type="InterPro" id="IPR036775">
    <property type="entry name" value="DNA_pol_Y-fam_lit_finger_sf"/>
</dbReference>
<feature type="region of interest" description="Disordered" evidence="1">
    <location>
        <begin position="1"/>
        <end position="32"/>
    </location>
</feature>
<dbReference type="PANTHER" id="PTHR46404">
    <property type="entry name" value="DNA POLYMERASE IOTA"/>
    <property type="match status" value="1"/>
</dbReference>
<keyword evidence="3" id="KW-0808">Transferase</keyword>